<evidence type="ECO:0000313" key="3">
    <source>
        <dbReference type="EMBL" id="GGC15731.1"/>
    </source>
</evidence>
<evidence type="ECO:0000256" key="1">
    <source>
        <dbReference type="ARBA" id="ARBA00008918"/>
    </source>
</evidence>
<sequence length="188" mass="20985">MINRLVTLAALAVGGAYLARQLKKNGMLKGDSTVRETIVVDVPLRTAYDQWTQFEEFPSFMDSVQEVRQLDDKRLRWKADVAGKTIEWDAEITAQVPDRRIAWRSTTGTPNSGIVSFEPLGSRRTRIVLEMTYTPGGPLEVAGDALGAVRTEARNNLRRFKETIEARGRETGAWRGTIAGDKPQPTTH</sequence>
<name>A0A6I3SX51_9BURK</name>
<accession>A0A6I3SX51</accession>
<reference evidence="4 5" key="3">
    <citation type="submission" date="2019-11" db="EMBL/GenBank/DDBJ databases">
        <title>Type strains purchased from KCTC, JCM and DSMZ.</title>
        <authorList>
            <person name="Lu H."/>
        </authorList>
    </citation>
    <scope>NUCLEOTIDE SEQUENCE [LARGE SCALE GENOMIC DNA]</scope>
    <source>
        <strain evidence="4 5">KCTC 52429</strain>
    </source>
</reference>
<reference evidence="3" key="1">
    <citation type="journal article" date="2014" name="Int. J. Syst. Evol. Microbiol.">
        <title>Complete genome of a new Firmicutes species belonging to the dominant human colonic microbiota ('Ruminococcus bicirculans') reveals two chromosomes and a selective capacity to utilize plant glucans.</title>
        <authorList>
            <consortium name="NISC Comparative Sequencing Program"/>
            <person name="Wegmann U."/>
            <person name="Louis P."/>
            <person name="Goesmann A."/>
            <person name="Henrissat B."/>
            <person name="Duncan S.H."/>
            <person name="Flint H.J."/>
        </authorList>
    </citation>
    <scope>NUCLEOTIDE SEQUENCE</scope>
    <source>
        <strain evidence="3">CGMCC 1.15931</strain>
    </source>
</reference>
<dbReference type="CDD" id="cd07817">
    <property type="entry name" value="SRPBCC_8"/>
    <property type="match status" value="1"/>
</dbReference>
<dbReference type="InterPro" id="IPR023393">
    <property type="entry name" value="START-like_dom_sf"/>
</dbReference>
<keyword evidence="6" id="KW-1185">Reference proteome</keyword>
<dbReference type="EMBL" id="WNKZ01000032">
    <property type="protein sequence ID" value="MTV53609.1"/>
    <property type="molecule type" value="Genomic_DNA"/>
</dbReference>
<evidence type="ECO:0000313" key="4">
    <source>
        <dbReference type="EMBL" id="MTV53609.1"/>
    </source>
</evidence>
<feature type="domain" description="Coenzyme Q-binding protein COQ10 START" evidence="2">
    <location>
        <begin position="40"/>
        <end position="159"/>
    </location>
</feature>
<reference evidence="6" key="2">
    <citation type="journal article" date="2019" name="Int. J. Syst. Evol. Microbiol.">
        <title>The Global Catalogue of Microorganisms (GCM) 10K type strain sequencing project: providing services to taxonomists for standard genome sequencing and annotation.</title>
        <authorList>
            <consortium name="The Broad Institute Genomics Platform"/>
            <consortium name="The Broad Institute Genome Sequencing Center for Infectious Disease"/>
            <person name="Wu L."/>
            <person name="Ma J."/>
        </authorList>
    </citation>
    <scope>NUCLEOTIDE SEQUENCE [LARGE SCALE GENOMIC DNA]</scope>
    <source>
        <strain evidence="6">CGMCC 1.15931</strain>
    </source>
</reference>
<dbReference type="InterPro" id="IPR005031">
    <property type="entry name" value="COQ10_START"/>
</dbReference>
<reference evidence="3" key="4">
    <citation type="submission" date="2024-05" db="EMBL/GenBank/DDBJ databases">
        <authorList>
            <person name="Sun Q."/>
            <person name="Zhou Y."/>
        </authorList>
    </citation>
    <scope>NUCLEOTIDE SEQUENCE</scope>
    <source>
        <strain evidence="3">CGMCC 1.15931</strain>
    </source>
</reference>
<dbReference type="OrthoDB" id="3695445at2"/>
<proteinExistence type="inferred from homology"/>
<dbReference type="RefSeq" id="WP_155470917.1">
    <property type="nucleotide sequence ID" value="NZ_BMKG01000020.1"/>
</dbReference>
<comment type="similarity">
    <text evidence="1">Belongs to the ribosome association toxin RatA family.</text>
</comment>
<dbReference type="AlphaFoldDB" id="A0A6I3SX51"/>
<evidence type="ECO:0000313" key="6">
    <source>
        <dbReference type="Proteomes" id="UP000622638"/>
    </source>
</evidence>
<evidence type="ECO:0000259" key="2">
    <source>
        <dbReference type="Pfam" id="PF03364"/>
    </source>
</evidence>
<organism evidence="4 5">
    <name type="scientific">Pseudoduganella buxea</name>
    <dbReference type="NCBI Taxonomy" id="1949069"/>
    <lineage>
        <taxon>Bacteria</taxon>
        <taxon>Pseudomonadati</taxon>
        <taxon>Pseudomonadota</taxon>
        <taxon>Betaproteobacteria</taxon>
        <taxon>Burkholderiales</taxon>
        <taxon>Oxalobacteraceae</taxon>
        <taxon>Telluria group</taxon>
        <taxon>Pseudoduganella</taxon>
    </lineage>
</organism>
<dbReference type="Pfam" id="PF03364">
    <property type="entry name" value="Polyketide_cyc"/>
    <property type="match status" value="1"/>
</dbReference>
<protein>
    <submittedName>
        <fullName evidence="4">Cyclase</fullName>
    </submittedName>
</protein>
<gene>
    <name evidence="3" type="ORF">GCM10011572_41360</name>
    <name evidence="4" type="ORF">GM672_12820</name>
</gene>
<dbReference type="PANTHER" id="PTHR33824">
    <property type="entry name" value="POLYKETIDE CYCLASE/DEHYDRASE AND LIPID TRANSPORT SUPERFAMILY PROTEIN"/>
    <property type="match status" value="1"/>
</dbReference>
<dbReference type="Proteomes" id="UP000622638">
    <property type="component" value="Unassembled WGS sequence"/>
</dbReference>
<dbReference type="InterPro" id="IPR047137">
    <property type="entry name" value="ORF3"/>
</dbReference>
<dbReference type="Gene3D" id="3.30.530.20">
    <property type="match status" value="1"/>
</dbReference>
<dbReference type="SUPFAM" id="SSF55961">
    <property type="entry name" value="Bet v1-like"/>
    <property type="match status" value="1"/>
</dbReference>
<evidence type="ECO:0000313" key="5">
    <source>
        <dbReference type="Proteomes" id="UP000430634"/>
    </source>
</evidence>
<dbReference type="Proteomes" id="UP000430634">
    <property type="component" value="Unassembled WGS sequence"/>
</dbReference>
<dbReference type="PANTHER" id="PTHR33824:SF7">
    <property type="entry name" value="POLYKETIDE CYCLASE_DEHYDRASE AND LIPID TRANSPORT SUPERFAMILY PROTEIN"/>
    <property type="match status" value="1"/>
</dbReference>
<dbReference type="EMBL" id="BMKG01000020">
    <property type="protein sequence ID" value="GGC15731.1"/>
    <property type="molecule type" value="Genomic_DNA"/>
</dbReference>
<comment type="caution">
    <text evidence="4">The sequence shown here is derived from an EMBL/GenBank/DDBJ whole genome shotgun (WGS) entry which is preliminary data.</text>
</comment>